<dbReference type="AlphaFoldDB" id="A0A8X6UF15"/>
<evidence type="ECO:0000313" key="2">
    <source>
        <dbReference type="Proteomes" id="UP000887013"/>
    </source>
</evidence>
<protein>
    <submittedName>
        <fullName evidence="1">Uncharacterized protein</fullName>
    </submittedName>
</protein>
<comment type="caution">
    <text evidence="1">The sequence shown here is derived from an EMBL/GenBank/DDBJ whole genome shotgun (WGS) entry which is preliminary data.</text>
</comment>
<organism evidence="1 2">
    <name type="scientific">Nephila pilipes</name>
    <name type="common">Giant wood spider</name>
    <name type="synonym">Nephila maculata</name>
    <dbReference type="NCBI Taxonomy" id="299642"/>
    <lineage>
        <taxon>Eukaryota</taxon>
        <taxon>Metazoa</taxon>
        <taxon>Ecdysozoa</taxon>
        <taxon>Arthropoda</taxon>
        <taxon>Chelicerata</taxon>
        <taxon>Arachnida</taxon>
        <taxon>Araneae</taxon>
        <taxon>Araneomorphae</taxon>
        <taxon>Entelegynae</taxon>
        <taxon>Araneoidea</taxon>
        <taxon>Nephilidae</taxon>
        <taxon>Nephila</taxon>
    </lineage>
</organism>
<accession>A0A8X6UF15</accession>
<name>A0A8X6UF15_NEPPI</name>
<dbReference type="Proteomes" id="UP000887013">
    <property type="component" value="Unassembled WGS sequence"/>
</dbReference>
<proteinExistence type="predicted"/>
<keyword evidence="2" id="KW-1185">Reference proteome</keyword>
<dbReference type="EMBL" id="BMAW01124402">
    <property type="protein sequence ID" value="GFU07718.1"/>
    <property type="molecule type" value="Genomic_DNA"/>
</dbReference>
<gene>
    <name evidence="1" type="ORF">NPIL_350811</name>
</gene>
<reference evidence="1" key="1">
    <citation type="submission" date="2020-08" db="EMBL/GenBank/DDBJ databases">
        <title>Multicomponent nature underlies the extraordinary mechanical properties of spider dragline silk.</title>
        <authorList>
            <person name="Kono N."/>
            <person name="Nakamura H."/>
            <person name="Mori M."/>
            <person name="Yoshida Y."/>
            <person name="Ohtoshi R."/>
            <person name="Malay A.D."/>
            <person name="Moran D.A.P."/>
            <person name="Tomita M."/>
            <person name="Numata K."/>
            <person name="Arakawa K."/>
        </authorList>
    </citation>
    <scope>NUCLEOTIDE SEQUENCE</scope>
</reference>
<evidence type="ECO:0000313" key="1">
    <source>
        <dbReference type="EMBL" id="GFU07718.1"/>
    </source>
</evidence>
<sequence>MVEEQQKKKGFPITRDILAGSCSTSLVLQPLPKGQPPVTLHCDVSTNRIRPFVPDFFQLKAAIMAHVSAQWTAVFPTILLRYLEGGSTSHNCGDDYGDPIRLPGEFLCSSEQNATTNDPASQCSVYLLQRLDIPDKIRFS</sequence>